<organism evidence="2 3">
    <name type="scientific">Sus scrofa</name>
    <name type="common">Pig</name>
    <dbReference type="NCBI Taxonomy" id="9823"/>
    <lineage>
        <taxon>Eukaryota</taxon>
        <taxon>Metazoa</taxon>
        <taxon>Chordata</taxon>
        <taxon>Craniata</taxon>
        <taxon>Vertebrata</taxon>
        <taxon>Euteleostomi</taxon>
        <taxon>Mammalia</taxon>
        <taxon>Eutheria</taxon>
        <taxon>Laurasiatheria</taxon>
        <taxon>Artiodactyla</taxon>
        <taxon>Suina</taxon>
        <taxon>Suidae</taxon>
        <taxon>Sus</taxon>
    </lineage>
</organism>
<proteinExistence type="predicted"/>
<feature type="transmembrane region" description="Helical" evidence="1">
    <location>
        <begin position="69"/>
        <end position="86"/>
    </location>
</feature>
<evidence type="ECO:0000256" key="1">
    <source>
        <dbReference type="SAM" id="Phobius"/>
    </source>
</evidence>
<keyword evidence="1" id="KW-1133">Transmembrane helix</keyword>
<dbReference type="Ensembl" id="ENSSSCT00040096344.1">
    <property type="protein sequence ID" value="ENSSSCP00040042784.1"/>
    <property type="gene ID" value="ENSSSCG00040070267.1"/>
</dbReference>
<keyword evidence="1" id="KW-0812">Transmembrane</keyword>
<reference evidence="2" key="1">
    <citation type="submission" date="2025-08" db="UniProtKB">
        <authorList>
            <consortium name="Ensembl"/>
        </authorList>
    </citation>
    <scope>IDENTIFICATION</scope>
</reference>
<evidence type="ECO:0000313" key="3">
    <source>
        <dbReference type="Proteomes" id="UP000694722"/>
    </source>
</evidence>
<dbReference type="Proteomes" id="UP000694722">
    <property type="component" value="Unplaced"/>
</dbReference>
<accession>A0A8D1FRV1</accession>
<dbReference type="AlphaFoldDB" id="A0A8D1FRV1"/>
<evidence type="ECO:0000313" key="2">
    <source>
        <dbReference type="Ensembl" id="ENSSSCP00040042784.1"/>
    </source>
</evidence>
<feature type="transmembrane region" description="Helical" evidence="1">
    <location>
        <begin position="118"/>
        <end position="138"/>
    </location>
</feature>
<name>A0A8D1FRV1_PIG</name>
<sequence>MVNRIPSLISFSAFSLLVYRNAVDFCVLILYPVTLPNLWMSSNSFLAESLGFSRYSIMSSANRDSFTSSFPIWIPFISFTTLIAVARTSRTILKSSGESGHPCLVPDLSGNSFSFSPLRMMFTVGLSYMALIMLRWFLLCPLSEGIS</sequence>
<protein>
    <submittedName>
        <fullName evidence="2">Uncharacterized protein</fullName>
    </submittedName>
</protein>
<keyword evidence="1" id="KW-0472">Membrane</keyword>